<keyword evidence="3 5" id="KW-0808">Transferase</keyword>
<keyword evidence="2 5" id="KW-0328">Glycosyltransferase</keyword>
<keyword evidence="6" id="KW-1185">Reference proteome</keyword>
<dbReference type="RefSeq" id="WP_085544609.1">
    <property type="nucleotide sequence ID" value="NZ_FXBB01000014.1"/>
</dbReference>
<dbReference type="PANTHER" id="PTHR11929">
    <property type="entry name" value="ALPHA- 1,3 -FUCOSYLTRANSFERASE"/>
    <property type="match status" value="1"/>
</dbReference>
<dbReference type="AlphaFoldDB" id="A0A1X7JPE6"/>
<dbReference type="PANTHER" id="PTHR11929:SF194">
    <property type="entry name" value="ALPHA-(1,3)-FUCOSYLTRANSFERASE 10"/>
    <property type="match status" value="1"/>
</dbReference>
<evidence type="ECO:0000313" key="6">
    <source>
        <dbReference type="Proteomes" id="UP000193355"/>
    </source>
</evidence>
<evidence type="ECO:0000313" key="5">
    <source>
        <dbReference type="EMBL" id="SMG30126.1"/>
    </source>
</evidence>
<feature type="domain" description="Fucosyltransferase C-terminal" evidence="4">
    <location>
        <begin position="232"/>
        <end position="308"/>
    </location>
</feature>
<dbReference type="STRING" id="561720.SAMN06275492_11467"/>
<dbReference type="Proteomes" id="UP000193355">
    <property type="component" value="Unassembled WGS sequence"/>
</dbReference>
<evidence type="ECO:0000256" key="1">
    <source>
        <dbReference type="ARBA" id="ARBA00008919"/>
    </source>
</evidence>
<reference evidence="6" key="1">
    <citation type="submission" date="2017-04" db="EMBL/GenBank/DDBJ databases">
        <authorList>
            <person name="Varghese N."/>
            <person name="Submissions S."/>
        </authorList>
    </citation>
    <scope>NUCLEOTIDE SEQUENCE [LARGE SCALE GENOMIC DNA]</scope>
    <source>
        <strain evidence="6">USBA 82</strain>
    </source>
</reference>
<dbReference type="GO" id="GO:0016020">
    <property type="term" value="C:membrane"/>
    <property type="evidence" value="ECO:0007669"/>
    <property type="project" value="InterPro"/>
</dbReference>
<evidence type="ECO:0000256" key="3">
    <source>
        <dbReference type="ARBA" id="ARBA00022679"/>
    </source>
</evidence>
<gene>
    <name evidence="5" type="ORF">SAMN06275492_11467</name>
</gene>
<sequence>MRKLALVGSRVFCDDKYLYGESSSDPDRRLSCMRDFKDKLRNEGIDLVYWEDVPSKDVWGYLFFNYKEKDFKRIAKDKQGGFLALLVCESEVVSPENWSPKVQEKFDIIFTWDARPLPETIKPRYIRYFLPNDLSNRQDSPSFSDREKLIVMVAANKWKRRTKELYTERFKAIRWFMEKHPEDLDLYGYDWKYGVAKKALEIVRNTFRAIGGKPTRPVDVSSIYRGPVSVKRDVLKRYRFCLCYENARDIPGYVTEKIFDCFLAGVVPIYMGWEGISDLIPNGAFINFRSFRDYDHMYEEISTMTEDEWNGYLSEARNFLDSDKANLFHSSCFSDTLVYGLTHFDVGE</sequence>
<proteinExistence type="inferred from homology"/>
<comment type="similarity">
    <text evidence="1">Belongs to the glycosyltransferase 10 family.</text>
</comment>
<accession>A0A1X7JPE6</accession>
<dbReference type="SUPFAM" id="SSF53756">
    <property type="entry name" value="UDP-Glycosyltransferase/glycogen phosphorylase"/>
    <property type="match status" value="1"/>
</dbReference>
<dbReference type="InterPro" id="IPR038577">
    <property type="entry name" value="GT10-like_C_sf"/>
</dbReference>
<evidence type="ECO:0000256" key="2">
    <source>
        <dbReference type="ARBA" id="ARBA00022676"/>
    </source>
</evidence>
<dbReference type="EMBL" id="FXBB01000014">
    <property type="protein sequence ID" value="SMG30126.1"/>
    <property type="molecule type" value="Genomic_DNA"/>
</dbReference>
<dbReference type="InterPro" id="IPR001503">
    <property type="entry name" value="Glyco_trans_10"/>
</dbReference>
<name>A0A1X7JPE6_9BACT</name>
<dbReference type="Gene3D" id="3.40.50.11660">
    <property type="entry name" value="Glycosyl transferase family 10, C-terminal domain"/>
    <property type="match status" value="1"/>
</dbReference>
<organism evidence="5 6">
    <name type="scientific">Dethiosulfovibrio salsuginis</name>
    <dbReference type="NCBI Taxonomy" id="561720"/>
    <lineage>
        <taxon>Bacteria</taxon>
        <taxon>Thermotogati</taxon>
        <taxon>Synergistota</taxon>
        <taxon>Synergistia</taxon>
        <taxon>Synergistales</taxon>
        <taxon>Dethiosulfovibrionaceae</taxon>
        <taxon>Dethiosulfovibrio</taxon>
    </lineage>
</organism>
<dbReference type="InterPro" id="IPR055270">
    <property type="entry name" value="Glyco_tran_10_C"/>
</dbReference>
<dbReference type="Pfam" id="PF00852">
    <property type="entry name" value="Glyco_transf_10"/>
    <property type="match status" value="1"/>
</dbReference>
<dbReference type="GO" id="GO:0008417">
    <property type="term" value="F:fucosyltransferase activity"/>
    <property type="evidence" value="ECO:0007669"/>
    <property type="project" value="InterPro"/>
</dbReference>
<evidence type="ECO:0000259" key="4">
    <source>
        <dbReference type="Pfam" id="PF00852"/>
    </source>
</evidence>
<protein>
    <submittedName>
        <fullName evidence="5">Glycosyltransferase family 10 (Fucosyltransferase) C-term</fullName>
    </submittedName>
</protein>